<dbReference type="GO" id="GO:0019825">
    <property type="term" value="F:oxygen binding"/>
    <property type="evidence" value="ECO:0007669"/>
    <property type="project" value="InterPro"/>
</dbReference>
<dbReference type="GO" id="GO:0020037">
    <property type="term" value="F:heme binding"/>
    <property type="evidence" value="ECO:0007669"/>
    <property type="project" value="InterPro"/>
</dbReference>
<dbReference type="Gene3D" id="1.10.490.10">
    <property type="entry name" value="Globins"/>
    <property type="match status" value="1"/>
</dbReference>
<reference evidence="2" key="1">
    <citation type="submission" date="2022-11" db="UniProtKB">
        <authorList>
            <consortium name="WormBaseParasite"/>
        </authorList>
    </citation>
    <scope>IDENTIFICATION</scope>
</reference>
<dbReference type="InterPro" id="IPR012292">
    <property type="entry name" value="Globin/Proto"/>
</dbReference>
<dbReference type="SUPFAM" id="SSF46458">
    <property type="entry name" value="Globin-like"/>
    <property type="match status" value="1"/>
</dbReference>
<evidence type="ECO:0000313" key="2">
    <source>
        <dbReference type="WBParaSite" id="scaffold3562_cov182.g6806"/>
    </source>
</evidence>
<accession>A0A915MFW9</accession>
<dbReference type="AlphaFoldDB" id="A0A915MFW9"/>
<dbReference type="InterPro" id="IPR009050">
    <property type="entry name" value="Globin-like_sf"/>
</dbReference>
<name>A0A915MFW9_MELJA</name>
<evidence type="ECO:0000313" key="1">
    <source>
        <dbReference type="Proteomes" id="UP000887561"/>
    </source>
</evidence>
<dbReference type="WBParaSite" id="scaffold3562_cov182.g6806">
    <property type="protein sequence ID" value="scaffold3562_cov182.g6806"/>
    <property type="gene ID" value="scaffold3562_cov182.g6806"/>
</dbReference>
<organism evidence="1 2">
    <name type="scientific">Meloidogyne javanica</name>
    <name type="common">Root-knot nematode worm</name>
    <dbReference type="NCBI Taxonomy" id="6303"/>
    <lineage>
        <taxon>Eukaryota</taxon>
        <taxon>Metazoa</taxon>
        <taxon>Ecdysozoa</taxon>
        <taxon>Nematoda</taxon>
        <taxon>Chromadorea</taxon>
        <taxon>Rhabditida</taxon>
        <taxon>Tylenchina</taxon>
        <taxon>Tylenchomorpha</taxon>
        <taxon>Tylenchoidea</taxon>
        <taxon>Meloidogynidae</taxon>
        <taxon>Meloidogyninae</taxon>
        <taxon>Meloidogyne</taxon>
        <taxon>Meloidogyne incognita group</taxon>
    </lineage>
</organism>
<keyword evidence="1" id="KW-1185">Reference proteome</keyword>
<protein>
    <submittedName>
        <fullName evidence="2">Globin family profile domain-containing protein</fullName>
    </submittedName>
</protein>
<sequence length="230" mass="26651">MGNSCLIPGATTINSTKIGTVFVIHPAGNNEDKSNGLKLLLSRRNRIFSQPEISHELSKHSLTSRDKELINRSWREHIATGRKDIFHRTMLYCIEASPKINEIIACGRYCYRDLTKWPKLNRICQAQFNFYEKLIFEFSLEEIKMHEACWNLGEMHAKYAQYGLKPHFLDIYQQQFLTILAKMELPDKAETCIAYTHLTSFVIDVMNQAYCQKAADIRMAGSPMLRRKNV</sequence>
<proteinExistence type="predicted"/>
<dbReference type="Proteomes" id="UP000887561">
    <property type="component" value="Unplaced"/>
</dbReference>